<keyword evidence="2" id="KW-1185">Reference proteome</keyword>
<reference evidence="1" key="1">
    <citation type="submission" date="2021-01" db="UniProtKB">
        <authorList>
            <consortium name="EnsemblMetazoa"/>
        </authorList>
    </citation>
    <scope>IDENTIFICATION</scope>
</reference>
<proteinExistence type="predicted"/>
<evidence type="ECO:0000313" key="2">
    <source>
        <dbReference type="Proteomes" id="UP000594262"/>
    </source>
</evidence>
<dbReference type="EnsemblMetazoa" id="CLYHEMT021292.1">
    <property type="protein sequence ID" value="CLYHEMP021292.1"/>
    <property type="gene ID" value="CLYHEMG021292"/>
</dbReference>
<dbReference type="Proteomes" id="UP000594262">
    <property type="component" value="Unplaced"/>
</dbReference>
<evidence type="ECO:0000313" key="1">
    <source>
        <dbReference type="EnsemblMetazoa" id="CLYHEMP021292.1"/>
    </source>
</evidence>
<organism evidence="1 2">
    <name type="scientific">Clytia hemisphaerica</name>
    <dbReference type="NCBI Taxonomy" id="252671"/>
    <lineage>
        <taxon>Eukaryota</taxon>
        <taxon>Metazoa</taxon>
        <taxon>Cnidaria</taxon>
        <taxon>Hydrozoa</taxon>
        <taxon>Hydroidolina</taxon>
        <taxon>Leptothecata</taxon>
        <taxon>Obeliida</taxon>
        <taxon>Clytiidae</taxon>
        <taxon>Clytia</taxon>
    </lineage>
</organism>
<sequence length="239" mass="27224">IHNMNVTVINHLLHDPKSAIIDIDINKSILRMKDIIINIQNMNYSKVAAIHLKFVTKSPNVLQKDHGPETTAIKLVCPESYFPSKSQKLRAYFFTHVIDCVPCPRGLYNLHRGVSDIRYVNNMDFDTLLWKNGNRKLLIENPSDVRKCIKCPPGGNCTYGIKSQGNHFGQSYSKQQTHQLGIEKVHRTLKNMTTVTTDSNNYGNENNIVIEFISCPPGYCCSNQGQRCQNITSCNYHRQ</sequence>
<name>A0A7M5XES4_9CNID</name>
<accession>A0A7M5XES4</accession>
<protein>
    <submittedName>
        <fullName evidence="1">Uncharacterized protein</fullName>
    </submittedName>
</protein>
<dbReference type="AlphaFoldDB" id="A0A7M5XES4"/>